<comment type="caution">
    <text evidence="1">The sequence shown here is derived from an EMBL/GenBank/DDBJ whole genome shotgun (WGS) entry which is preliminary data.</text>
</comment>
<dbReference type="Proteomes" id="UP000356253">
    <property type="component" value="Unassembled WGS sequence"/>
</dbReference>
<keyword evidence="1" id="KW-0808">Transferase</keyword>
<proteinExistence type="predicted"/>
<sequence length="317" mass="37921">MKDNDLPLLSVCMITYNHEKFIRKAIEGVLRQKTNFKIELVISNDNSTDQTHQEIISATKDIPSHIKLAYYNQEENLGMVPNFTFSLESCKGKYIALCEGDDYWTDPLKLQKQIDFLEKNKDFVVCCHNATVIDENENIIKQKKQPRLNVDRIYSSQELKQGAWLLTLSIVFRNNSEIIKIFSNSESLFNSDMLLFSILGKYGKGYYMEDIQPAMYREHSGGVWSPRKNDKYYILWHRYQLEKVLQRLHYKDKNVFTFFQKRITDMNRELHRNLYLLDQKKRKELNKDYFKWNKIELVRIKFFLKNNLNYLKLKLFS</sequence>
<protein>
    <submittedName>
        <fullName evidence="1">Glycosyltransferase EpsE</fullName>
        <ecNumber evidence="1">2.4.-.-</ecNumber>
    </submittedName>
</protein>
<keyword evidence="2" id="KW-1185">Reference proteome</keyword>
<dbReference type="EC" id="2.4.-.-" evidence="1"/>
<dbReference type="EMBL" id="CABVMM010000010">
    <property type="protein sequence ID" value="VVV01310.1"/>
    <property type="molecule type" value="Genomic_DNA"/>
</dbReference>
<organism evidence="1 2">
    <name type="scientific">Mesonia oceanica</name>
    <dbReference type="NCBI Taxonomy" id="2687242"/>
    <lineage>
        <taxon>Bacteria</taxon>
        <taxon>Pseudomonadati</taxon>
        <taxon>Bacteroidota</taxon>
        <taxon>Flavobacteriia</taxon>
        <taxon>Flavobacteriales</taxon>
        <taxon>Flavobacteriaceae</taxon>
        <taxon>Mesonia</taxon>
    </lineage>
</organism>
<gene>
    <name evidence="1" type="primary">epsE_2</name>
    <name evidence="1" type="ORF">FVB9532_02600</name>
</gene>
<accession>A0AC61YD17</accession>
<evidence type="ECO:0000313" key="1">
    <source>
        <dbReference type="EMBL" id="VVV01310.1"/>
    </source>
</evidence>
<name>A0AC61YD17_9FLAO</name>
<keyword evidence="1" id="KW-0328">Glycosyltransferase</keyword>
<reference evidence="1" key="1">
    <citation type="submission" date="2019-09" db="EMBL/GenBank/DDBJ databases">
        <authorList>
            <person name="Rodrigo-Torres L."/>
            <person name="Arahal R. D."/>
            <person name="Lucena T."/>
        </authorList>
    </citation>
    <scope>NUCLEOTIDE SEQUENCE</scope>
    <source>
        <strain evidence="1">ISS653</strain>
    </source>
</reference>
<evidence type="ECO:0000313" key="2">
    <source>
        <dbReference type="Proteomes" id="UP000356253"/>
    </source>
</evidence>